<gene>
    <name evidence="2" type="ORF">ABW18_13040</name>
</gene>
<protein>
    <recommendedName>
        <fullName evidence="4">Secreted protein</fullName>
    </recommendedName>
</protein>
<accession>A0ABR5ICT7</accession>
<proteinExistence type="predicted"/>
<organism evidence="2 3">
    <name type="scientific">Gordonia jacobaea</name>
    <dbReference type="NCBI Taxonomy" id="122202"/>
    <lineage>
        <taxon>Bacteria</taxon>
        <taxon>Bacillati</taxon>
        <taxon>Actinomycetota</taxon>
        <taxon>Actinomycetes</taxon>
        <taxon>Mycobacteriales</taxon>
        <taxon>Gordoniaceae</taxon>
        <taxon>Gordonia</taxon>
    </lineage>
</organism>
<evidence type="ECO:0000313" key="3">
    <source>
        <dbReference type="Proteomes" id="UP000037247"/>
    </source>
</evidence>
<evidence type="ECO:0008006" key="4">
    <source>
        <dbReference type="Google" id="ProtNLM"/>
    </source>
</evidence>
<sequence>MSAVAWIVIIVTIAVALIILAGAAWFAVDSDKRVRRFARSNDLIPGQPSRAPDDWTTSTSREARMHRRIRYAIADVHQNPWIANDAGLVAERDRLDAAVFDLDDKLIHVSTLPEEERDSELEAIDAAIVELEELPKKLWETPAEQQRSDIDAAISTIGRACH</sequence>
<dbReference type="EMBL" id="LDTZ01000017">
    <property type="protein sequence ID" value="KNA91196.1"/>
    <property type="molecule type" value="Genomic_DNA"/>
</dbReference>
<name>A0ABR5ICT7_9ACTN</name>
<keyword evidence="3" id="KW-1185">Reference proteome</keyword>
<keyword evidence="1" id="KW-1133">Transmembrane helix</keyword>
<comment type="caution">
    <text evidence="2">The sequence shown here is derived from an EMBL/GenBank/DDBJ whole genome shotgun (WGS) entry which is preliminary data.</text>
</comment>
<keyword evidence="1" id="KW-0472">Membrane</keyword>
<reference evidence="2 3" key="1">
    <citation type="submission" date="2015-05" db="EMBL/GenBank/DDBJ databases">
        <title>Draft genome sequence of the bacterium Gordonia jacobaea a new member of the Gordonia genus.</title>
        <authorList>
            <person name="Jimenez-Galisteo G."/>
            <person name="Dominguez A."/>
            <person name="Munoz E."/>
            <person name="Vinas M."/>
        </authorList>
    </citation>
    <scope>NUCLEOTIDE SEQUENCE [LARGE SCALE GENOMIC DNA]</scope>
    <source>
        <strain evidence="3">mv1</strain>
    </source>
</reference>
<keyword evidence="1" id="KW-0812">Transmembrane</keyword>
<evidence type="ECO:0000256" key="1">
    <source>
        <dbReference type="SAM" id="Phobius"/>
    </source>
</evidence>
<feature type="transmembrane region" description="Helical" evidence="1">
    <location>
        <begin position="6"/>
        <end position="28"/>
    </location>
</feature>
<dbReference type="RefSeq" id="WP_049699367.1">
    <property type="nucleotide sequence ID" value="NZ_JAQDQF010000007.1"/>
</dbReference>
<dbReference type="Proteomes" id="UP000037247">
    <property type="component" value="Unassembled WGS sequence"/>
</dbReference>
<evidence type="ECO:0000313" key="2">
    <source>
        <dbReference type="EMBL" id="KNA91196.1"/>
    </source>
</evidence>